<name>A0A5F1YBU4_9LEPT</name>
<dbReference type="OrthoDB" id="1358241at2"/>
<protein>
    <submittedName>
        <fullName evidence="1">Uncharacterized protein</fullName>
    </submittedName>
</protein>
<keyword evidence="2" id="KW-1185">Reference proteome</keyword>
<dbReference type="EMBL" id="RQFA01000039">
    <property type="protein sequence ID" value="TGK33881.1"/>
    <property type="molecule type" value="Genomic_DNA"/>
</dbReference>
<proteinExistence type="predicted"/>
<gene>
    <name evidence="1" type="ORF">EHQ17_10295</name>
</gene>
<evidence type="ECO:0000313" key="2">
    <source>
        <dbReference type="Proteomes" id="UP000298277"/>
    </source>
</evidence>
<dbReference type="InterPro" id="IPR045947">
    <property type="entry name" value="DUF6367"/>
</dbReference>
<sequence>MKFHWIDIIVSRLNFQDVIEKIREGQIMPSIKPLYESYYIDEDIEIERFSAFFDAYNFSNIDILKESQWKNSGIDDWWYRVDPENKNTGTARHIHIARGKHRNSIPQYSWDVLYKRHDTHKFKEPVPSKAKLIAGRILGLDTHLLEVVTINKLIVHL</sequence>
<dbReference type="RefSeq" id="WP_135593174.1">
    <property type="nucleotide sequence ID" value="NZ_RQEZ01000003.1"/>
</dbReference>
<dbReference type="Proteomes" id="UP000298277">
    <property type="component" value="Unassembled WGS sequence"/>
</dbReference>
<comment type="caution">
    <text evidence="1">The sequence shown here is derived from an EMBL/GenBank/DDBJ whole genome shotgun (WGS) entry which is preliminary data.</text>
</comment>
<organism evidence="1 2">
    <name type="scientific">Leptospira gomenensis</name>
    <dbReference type="NCBI Taxonomy" id="2484974"/>
    <lineage>
        <taxon>Bacteria</taxon>
        <taxon>Pseudomonadati</taxon>
        <taxon>Spirochaetota</taxon>
        <taxon>Spirochaetia</taxon>
        <taxon>Leptospirales</taxon>
        <taxon>Leptospiraceae</taxon>
        <taxon>Leptospira</taxon>
    </lineage>
</organism>
<dbReference type="Pfam" id="PF19894">
    <property type="entry name" value="DUF6367"/>
    <property type="match status" value="1"/>
</dbReference>
<dbReference type="AlphaFoldDB" id="A0A5F1YBU4"/>
<evidence type="ECO:0000313" key="1">
    <source>
        <dbReference type="EMBL" id="TGK33881.1"/>
    </source>
</evidence>
<accession>A0A5F1YBU4</accession>
<reference evidence="1" key="1">
    <citation type="journal article" date="2019" name="PLoS Negl. Trop. Dis.">
        <title>Revisiting the worldwide diversity of Leptospira species in the environment.</title>
        <authorList>
            <person name="Vincent A.T."/>
            <person name="Schiettekatte O."/>
            <person name="Bourhy P."/>
            <person name="Veyrier F.J."/>
            <person name="Picardeau M."/>
        </authorList>
    </citation>
    <scope>NUCLEOTIDE SEQUENCE [LARGE SCALE GENOMIC DNA]</scope>
    <source>
        <strain evidence="1">201800299</strain>
    </source>
</reference>